<dbReference type="Gene3D" id="3.40.50.12240">
    <property type="match status" value="1"/>
</dbReference>
<dbReference type="SUPFAM" id="SSF52540">
    <property type="entry name" value="P-loop containing nucleoside triphosphate hydrolases"/>
    <property type="match status" value="1"/>
</dbReference>
<dbReference type="EC" id="7.4.2.8" evidence="9"/>
<dbReference type="InterPro" id="IPR020003">
    <property type="entry name" value="ATPase_a/bsu_AS"/>
</dbReference>
<keyword evidence="3" id="KW-0963">Cytoplasm</keyword>
<dbReference type="RefSeq" id="WP_000122614.1">
    <property type="nucleotide sequence ID" value="NZ_AXUT01000016.1"/>
</dbReference>
<dbReference type="GO" id="GO:0005737">
    <property type="term" value="C:cytoplasm"/>
    <property type="evidence" value="ECO:0007669"/>
    <property type="project" value="UniProtKB-SubCell"/>
</dbReference>
<reference evidence="13 15" key="1">
    <citation type="submission" date="2013-10" db="EMBL/GenBank/DDBJ databases">
        <title>Draft genomes and the virulence plasmids of Sd1617 vaccine constructs: WRSd3 and WRSd5.</title>
        <authorList>
            <person name="Aksomboon Vongsawan A."/>
            <person name="Venkatesan M.M."/>
            <person name="Vaisvil B."/>
            <person name="Emel G."/>
            <person name="Kepatral V."/>
            <person name="Sethabutr O."/>
            <person name="Serichantalergs O."/>
            <person name="Mason C."/>
        </authorList>
    </citation>
    <scope>NUCLEOTIDE SEQUENCE [LARGE SCALE GENOMIC DNA]</scope>
    <source>
        <strain evidence="13 15">WRSd3</strain>
        <plasmid evidence="13">unnamed</plasmid>
    </source>
</reference>
<protein>
    <recommendedName>
        <fullName evidence="9">protein-secreting ATPase</fullName>
        <ecNumber evidence="9">7.4.2.8</ecNumber>
    </recommendedName>
</protein>
<comment type="subcellular location">
    <subcellularLocation>
        <location evidence="1">Cytoplasm</location>
    </subcellularLocation>
</comment>
<sequence length="430" mass="47476">MSYTKLLTQLSFPNKISGPILETSLSDVSIGEICNIQAGIESNEIVARAQVVGFHDEKTILSLIGNSRGLSRQTLIKPTAQFLHTQVGRGLLGAVVNPLGEVTDKFAVTDNSEILYRPVDNAPPLYSERAAIEKPFLTGVKVIDSLLTCGEGQRMGIFASAGCGKTFLMNMLIEHSGADIYVIGLIGERGREVTETVDYLKNSEKKSRCVLVYATSDYSSVDRCNAAYIATAIAEFFRTEGHKVALFIDSLTRYARALRDVALAAGESPARRGYPVSVFDSLPRLLERPGKLKAGGSITAFYTVLLEDDDFADPLAEEVRSILDGHIYLSRNLAQKGQFPAIDSLKSISRVFTQVVDEKHRIMAAAFRELLSEIEELRTIIDFGEYKPGENASQDKIYNKISVVESFLKQDYRLGFTYEQTMELIGETIR</sequence>
<evidence type="ECO:0000256" key="3">
    <source>
        <dbReference type="ARBA" id="ARBA00022490"/>
    </source>
</evidence>
<dbReference type="InterPro" id="IPR003593">
    <property type="entry name" value="AAA+_ATPase"/>
</dbReference>
<keyword evidence="7" id="KW-1278">Translocase</keyword>
<dbReference type="GO" id="GO:0005524">
    <property type="term" value="F:ATP binding"/>
    <property type="evidence" value="ECO:0007669"/>
    <property type="project" value="UniProtKB-KW"/>
</dbReference>
<evidence type="ECO:0000256" key="6">
    <source>
        <dbReference type="ARBA" id="ARBA00022927"/>
    </source>
</evidence>
<dbReference type="GO" id="GO:0030257">
    <property type="term" value="C:type III protein secretion system complex"/>
    <property type="evidence" value="ECO:0007669"/>
    <property type="project" value="InterPro"/>
</dbReference>
<gene>
    <name evidence="14" type="ORF">WRSd3_00210</name>
    <name evidence="13" type="ORF">WRSd3_p00212</name>
</gene>
<dbReference type="CDD" id="cd01136">
    <property type="entry name" value="ATPase_flagellum-secretory_path_III"/>
    <property type="match status" value="1"/>
</dbReference>
<evidence type="ECO:0000256" key="2">
    <source>
        <dbReference type="ARBA" id="ARBA00022448"/>
    </source>
</evidence>
<dbReference type="InterPro" id="IPR040627">
    <property type="entry name" value="T3SS_ATPase_C"/>
</dbReference>
<feature type="domain" description="AAA+ ATPase" evidence="12">
    <location>
        <begin position="151"/>
        <end position="333"/>
    </location>
</feature>
<dbReference type="Pfam" id="PF02874">
    <property type="entry name" value="ATP-synt_ab_N"/>
    <property type="match status" value="1"/>
</dbReference>
<dbReference type="Pfam" id="PF00006">
    <property type="entry name" value="ATP-synt_ab"/>
    <property type="match status" value="1"/>
</dbReference>
<evidence type="ECO:0000256" key="4">
    <source>
        <dbReference type="ARBA" id="ARBA00022741"/>
    </source>
</evidence>
<keyword evidence="2" id="KW-0813">Transport</keyword>
<geneLocation type="plasmid" evidence="13">
    <name>unnamed</name>
</geneLocation>
<dbReference type="PATRIC" id="fig|1401327.3.peg.188"/>
<dbReference type="InterPro" id="IPR027417">
    <property type="entry name" value="P-loop_NTPase"/>
</dbReference>
<evidence type="ECO:0000256" key="1">
    <source>
        <dbReference type="ARBA" id="ARBA00004496"/>
    </source>
</evidence>
<accession>A0A090N9A9</accession>
<dbReference type="PROSITE" id="PS00152">
    <property type="entry name" value="ATPASE_ALPHA_BETA"/>
    <property type="match status" value="1"/>
</dbReference>
<keyword evidence="4" id="KW-0547">Nucleotide-binding</keyword>
<name>A0A090N9A9_SHIDY</name>
<dbReference type="GO" id="GO:0008564">
    <property type="term" value="F:protein-exporting ATPase activity"/>
    <property type="evidence" value="ECO:0007669"/>
    <property type="project" value="UniProtKB-EC"/>
</dbReference>
<keyword evidence="13" id="KW-0614">Plasmid</keyword>
<dbReference type="GO" id="GO:0046933">
    <property type="term" value="F:proton-transporting ATP synthase activity, rotational mechanism"/>
    <property type="evidence" value="ECO:0007669"/>
    <property type="project" value="TreeGrafter"/>
</dbReference>
<evidence type="ECO:0000259" key="12">
    <source>
        <dbReference type="SMART" id="SM00382"/>
    </source>
</evidence>
<comment type="function">
    <text evidence="11">ATPase component of the type III secretion system (T3SS), also called injectisome, which is used to inject bacterial effector proteins into eukaryotic host cells. Acts as a molecular motor to provide the energy that is required for the export of proteins. Required for type III secretion apparatus (T3SA) formation, proper protein secretion, host cell invasion and virulence. May play a critical role in T3SS substrate recognition, disassembly of the effector/chaperone complex and unfolding of the effector in an ATP-dependent manner prior to secretion.</text>
</comment>
<dbReference type="InterPro" id="IPR000194">
    <property type="entry name" value="ATPase_F1/V1/A1_a/bsu_nucl-bd"/>
</dbReference>
<dbReference type="Pfam" id="PF18269">
    <property type="entry name" value="T3SS_ATPase_C"/>
    <property type="match status" value="1"/>
</dbReference>
<dbReference type="EMBL" id="AXUT01000778">
    <property type="protein sequence ID" value="ESU76060.1"/>
    <property type="molecule type" value="Genomic_DNA"/>
</dbReference>
<keyword evidence="6" id="KW-0653">Protein transport</keyword>
<comment type="catalytic activity">
    <reaction evidence="10">
        <text>ATP + H2O + cellular proteinSide 1 = ADP + phosphate + cellular proteinSide 2.</text>
        <dbReference type="EC" id="7.4.2.8"/>
    </reaction>
</comment>
<dbReference type="SMART" id="SM00382">
    <property type="entry name" value="AAA"/>
    <property type="match status" value="1"/>
</dbReference>
<evidence type="ECO:0000313" key="13">
    <source>
        <dbReference type="EMBL" id="ESU76060.1"/>
    </source>
</evidence>
<evidence type="ECO:0000256" key="5">
    <source>
        <dbReference type="ARBA" id="ARBA00022840"/>
    </source>
</evidence>
<proteinExistence type="inferred from homology"/>
<dbReference type="AlphaFoldDB" id="A0A090N9A9"/>
<evidence type="ECO:0000256" key="9">
    <source>
        <dbReference type="ARBA" id="ARBA00024382"/>
    </source>
</evidence>
<evidence type="ECO:0000256" key="11">
    <source>
        <dbReference type="ARBA" id="ARBA00058040"/>
    </source>
</evidence>
<dbReference type="NCBIfam" id="NF006012">
    <property type="entry name" value="PRK08149.1"/>
    <property type="match status" value="1"/>
</dbReference>
<dbReference type="Proteomes" id="UP000017944">
    <property type="component" value="Unassembled WGS sequence"/>
</dbReference>
<dbReference type="PANTHER" id="PTHR15184:SF9">
    <property type="entry name" value="SPI-1 TYPE 3 SECRETION SYSTEM ATPASE"/>
    <property type="match status" value="1"/>
</dbReference>
<dbReference type="NCBIfam" id="TIGR01026">
    <property type="entry name" value="fliI_yscN"/>
    <property type="match status" value="1"/>
</dbReference>
<dbReference type="InterPro" id="IPR004100">
    <property type="entry name" value="ATPase_F1/V1/A1_a/bsu_N"/>
</dbReference>
<dbReference type="PANTHER" id="PTHR15184">
    <property type="entry name" value="ATP SYNTHASE"/>
    <property type="match status" value="1"/>
</dbReference>
<keyword evidence="5" id="KW-0067">ATP-binding</keyword>
<evidence type="ECO:0000256" key="8">
    <source>
        <dbReference type="ARBA" id="ARBA00024342"/>
    </source>
</evidence>
<dbReference type="GO" id="GO:0016887">
    <property type="term" value="F:ATP hydrolysis activity"/>
    <property type="evidence" value="ECO:0007669"/>
    <property type="project" value="InterPro"/>
</dbReference>
<organism evidence="13 15">
    <name type="scientific">Shigella dysenteriae WRSd3</name>
    <dbReference type="NCBI Taxonomy" id="1401327"/>
    <lineage>
        <taxon>Bacteria</taxon>
        <taxon>Pseudomonadati</taxon>
        <taxon>Pseudomonadota</taxon>
        <taxon>Gammaproteobacteria</taxon>
        <taxon>Enterobacterales</taxon>
        <taxon>Enterobacteriaceae</taxon>
        <taxon>Shigella</taxon>
    </lineage>
</organism>
<dbReference type="FunFam" id="3.40.50.12240:FF:000002">
    <property type="entry name" value="Flagellum-specific ATP synthase FliI"/>
    <property type="match status" value="1"/>
</dbReference>
<comment type="caution">
    <text evidence="13">The sequence shown here is derived from an EMBL/GenBank/DDBJ whole genome shotgun (WGS) entry which is preliminary data.</text>
</comment>
<dbReference type="InterPro" id="IPR050053">
    <property type="entry name" value="ATPase_alpha/beta_chains"/>
</dbReference>
<dbReference type="InterPro" id="IPR005714">
    <property type="entry name" value="ATPase_T3SS_FliI/YscN"/>
</dbReference>
<evidence type="ECO:0000256" key="10">
    <source>
        <dbReference type="ARBA" id="ARBA00034006"/>
    </source>
</evidence>
<evidence type="ECO:0000313" key="14">
    <source>
        <dbReference type="EMBL" id="ESU82274.1"/>
    </source>
</evidence>
<comment type="similarity">
    <text evidence="8">Belongs to the ATPase alpha/beta chains family. T3SS ATPase subfamily.</text>
</comment>
<dbReference type="CDD" id="cd01426">
    <property type="entry name" value="ATP-synt_F1_V1_A1_AB_FliI_N"/>
    <property type="match status" value="1"/>
</dbReference>
<evidence type="ECO:0000256" key="7">
    <source>
        <dbReference type="ARBA" id="ARBA00022967"/>
    </source>
</evidence>
<evidence type="ECO:0000313" key="15">
    <source>
        <dbReference type="Proteomes" id="UP000017944"/>
    </source>
</evidence>
<dbReference type="GO" id="GO:0030254">
    <property type="term" value="P:protein secretion by the type III secretion system"/>
    <property type="evidence" value="ECO:0007669"/>
    <property type="project" value="InterPro"/>
</dbReference>
<dbReference type="EMBL" id="AXUT01000016">
    <property type="protein sequence ID" value="ESU82274.1"/>
    <property type="molecule type" value="Genomic_DNA"/>
</dbReference>